<evidence type="ECO:0000256" key="16">
    <source>
        <dbReference type="ARBA" id="ARBA00031927"/>
    </source>
</evidence>
<sequence>MAAARRVADTLFKAPKVKHYTLAFLLRDNNGTKEVLLGMKKRGFGAGKWNGFGGKVEPTDATVSDAAAREMNEEALVTVLGSDMEEKGTLVFTFTGKPEVMHVHVFQVRSYSGVPSESDEMKPQWFTYDAIPYASMWADDKYWLPSLLEGKNIVGQFDFDADETKFYDHVLDVTDA</sequence>
<keyword evidence="5" id="KW-0378">Hydrolase</keyword>
<evidence type="ECO:0000256" key="17">
    <source>
        <dbReference type="ARBA" id="ARBA00032071"/>
    </source>
</evidence>
<proteinExistence type="inferred from homology"/>
<evidence type="ECO:0000256" key="12">
    <source>
        <dbReference type="ARBA" id="ARBA00026218"/>
    </source>
</evidence>
<evidence type="ECO:0000256" key="1">
    <source>
        <dbReference type="ARBA" id="ARBA00001946"/>
    </source>
</evidence>
<evidence type="ECO:0000256" key="20">
    <source>
        <dbReference type="ARBA" id="ARBA00049032"/>
    </source>
</evidence>
<comment type="catalytic activity">
    <reaction evidence="19">
        <text>O(6)-methyl-dGTP + H2O = O(6)-methyl-dGMP + diphosphate + H(+)</text>
        <dbReference type="Rhea" id="RHEA:67600"/>
        <dbReference type="ChEBI" id="CHEBI:15377"/>
        <dbReference type="ChEBI" id="CHEBI:15378"/>
        <dbReference type="ChEBI" id="CHEBI:33019"/>
        <dbReference type="ChEBI" id="CHEBI:169974"/>
        <dbReference type="ChEBI" id="CHEBI:169975"/>
    </reaction>
    <physiologicalReaction direction="left-to-right" evidence="19">
        <dbReference type="Rhea" id="RHEA:67601"/>
    </physiologicalReaction>
</comment>
<evidence type="ECO:0000256" key="21">
    <source>
        <dbReference type="ARBA" id="ARBA00053094"/>
    </source>
</evidence>
<dbReference type="InterPro" id="IPR003563">
    <property type="entry name" value="8ODP"/>
</dbReference>
<dbReference type="PROSITE" id="PS51462">
    <property type="entry name" value="NUDIX"/>
    <property type="match status" value="1"/>
</dbReference>
<evidence type="ECO:0000256" key="14">
    <source>
        <dbReference type="ARBA" id="ARBA00030634"/>
    </source>
</evidence>
<reference evidence="23 24" key="1">
    <citation type="journal article" date="2014" name="Genome Biol. Evol.">
        <title>The secreted proteins of Achlya hypogyna and Thraustotheca clavata identify the ancestral oomycete secretome and reveal gene acquisitions by horizontal gene transfer.</title>
        <authorList>
            <person name="Misner I."/>
            <person name="Blouin N."/>
            <person name="Leonard G."/>
            <person name="Richards T.A."/>
            <person name="Lane C.E."/>
        </authorList>
    </citation>
    <scope>NUCLEOTIDE SEQUENCE [LARGE SCALE GENOMIC DNA]</scope>
    <source>
        <strain evidence="23 24">ATCC 48635</strain>
    </source>
</reference>
<dbReference type="PANTHER" id="PTHR43758:SF2">
    <property type="entry name" value="OXIDIZED PURINE NUCLEOSIDE TRIPHOSPHATE HYDROLASE"/>
    <property type="match status" value="1"/>
</dbReference>
<comment type="catalytic activity">
    <reaction evidence="7">
        <text>8-oxo-dATP + H2O = 8-oxo-dAMP + diphosphate + H(+)</text>
        <dbReference type="Rhea" id="RHEA:65396"/>
        <dbReference type="ChEBI" id="CHEBI:15377"/>
        <dbReference type="ChEBI" id="CHEBI:15378"/>
        <dbReference type="ChEBI" id="CHEBI:33019"/>
        <dbReference type="ChEBI" id="CHEBI:71361"/>
        <dbReference type="ChEBI" id="CHEBI:172871"/>
    </reaction>
    <physiologicalReaction direction="left-to-right" evidence="7">
        <dbReference type="Rhea" id="RHEA:65397"/>
    </physiologicalReaction>
</comment>
<evidence type="ECO:0000256" key="19">
    <source>
        <dbReference type="ARBA" id="ARBA00048894"/>
    </source>
</evidence>
<dbReference type="GO" id="GO:0008413">
    <property type="term" value="F:8-oxo-7,8-dihydroguanosine triphosphate pyrophosphatase activity"/>
    <property type="evidence" value="ECO:0007669"/>
    <property type="project" value="InterPro"/>
</dbReference>
<keyword evidence="6" id="KW-0460">Magnesium</keyword>
<comment type="subunit">
    <text evidence="3">Monomer.</text>
</comment>
<comment type="catalytic activity">
    <reaction evidence="9">
        <text>8-oxo-dGTP + H2O = 8-oxo-dGMP + diphosphate + H(+)</text>
        <dbReference type="Rhea" id="RHEA:31575"/>
        <dbReference type="ChEBI" id="CHEBI:15377"/>
        <dbReference type="ChEBI" id="CHEBI:15378"/>
        <dbReference type="ChEBI" id="CHEBI:33019"/>
        <dbReference type="ChEBI" id="CHEBI:63224"/>
        <dbReference type="ChEBI" id="CHEBI:77896"/>
    </reaction>
    <physiologicalReaction direction="left-to-right" evidence="9">
        <dbReference type="Rhea" id="RHEA:31576"/>
    </physiologicalReaction>
</comment>
<evidence type="ECO:0000256" key="5">
    <source>
        <dbReference type="ARBA" id="ARBA00022801"/>
    </source>
</evidence>
<dbReference type="STRING" id="1202772.A0A1V9Z9G7"/>
<dbReference type="PRINTS" id="PR01403">
    <property type="entry name" value="8OXTPHPHTASE"/>
</dbReference>
<dbReference type="GO" id="GO:0005737">
    <property type="term" value="C:cytoplasm"/>
    <property type="evidence" value="ECO:0007669"/>
    <property type="project" value="TreeGrafter"/>
</dbReference>
<evidence type="ECO:0000256" key="10">
    <source>
        <dbReference type="ARBA" id="ARBA00024596"/>
    </source>
</evidence>
<comment type="catalytic activity">
    <reaction evidence="8">
        <text>2-oxo-dATP + H2O = 2-oxo-dAMP + diphosphate + H(+)</text>
        <dbReference type="Rhea" id="RHEA:31583"/>
        <dbReference type="ChEBI" id="CHEBI:15377"/>
        <dbReference type="ChEBI" id="CHEBI:15378"/>
        <dbReference type="ChEBI" id="CHEBI:33019"/>
        <dbReference type="ChEBI" id="CHEBI:63212"/>
        <dbReference type="ChEBI" id="CHEBI:77897"/>
        <dbReference type="EC" id="3.6.1.56"/>
    </reaction>
    <physiologicalReaction direction="left-to-right" evidence="8">
        <dbReference type="Rhea" id="RHEA:31584"/>
    </physiologicalReaction>
</comment>
<dbReference type="PANTHER" id="PTHR43758">
    <property type="entry name" value="7,8-DIHYDRO-8-OXOGUANINE TRIPHOSPHATASE"/>
    <property type="match status" value="1"/>
</dbReference>
<organism evidence="23 24">
    <name type="scientific">Achlya hypogyna</name>
    <name type="common">Oomycete</name>
    <name type="synonym">Protoachlya hypogyna</name>
    <dbReference type="NCBI Taxonomy" id="1202772"/>
    <lineage>
        <taxon>Eukaryota</taxon>
        <taxon>Sar</taxon>
        <taxon>Stramenopiles</taxon>
        <taxon>Oomycota</taxon>
        <taxon>Saprolegniomycetes</taxon>
        <taxon>Saprolegniales</taxon>
        <taxon>Achlyaceae</taxon>
        <taxon>Achlya</taxon>
    </lineage>
</organism>
<comment type="caution">
    <text evidence="23">The sequence shown here is derived from an EMBL/GenBank/DDBJ whole genome shotgun (WGS) entry which is preliminary data.</text>
</comment>
<dbReference type="GO" id="GO:0008828">
    <property type="term" value="F:dATP diphosphatase activity"/>
    <property type="evidence" value="ECO:0007669"/>
    <property type="project" value="UniProtKB-EC"/>
</dbReference>
<comment type="catalytic activity">
    <reaction evidence="18">
        <text>N(6)-methyl-ATP + H2O = N(6)-methyl-AMP + diphosphate + H(+)</text>
        <dbReference type="Rhea" id="RHEA:67608"/>
        <dbReference type="ChEBI" id="CHEBI:15377"/>
        <dbReference type="ChEBI" id="CHEBI:15378"/>
        <dbReference type="ChEBI" id="CHEBI:33019"/>
        <dbReference type="ChEBI" id="CHEBI:144842"/>
        <dbReference type="ChEBI" id="CHEBI:172873"/>
    </reaction>
    <physiologicalReaction direction="left-to-right" evidence="18">
        <dbReference type="Rhea" id="RHEA:67609"/>
    </physiologicalReaction>
</comment>
<evidence type="ECO:0000256" key="2">
    <source>
        <dbReference type="ARBA" id="ARBA00005582"/>
    </source>
</evidence>
<accession>A0A1V9Z9G7</accession>
<evidence type="ECO:0000259" key="22">
    <source>
        <dbReference type="PROSITE" id="PS51462"/>
    </source>
</evidence>
<comment type="function">
    <text evidence="21">Oxidized purine nucleoside triphosphate hydrolase which is a prominent sanitizer of the oxidized nucleotide pool. Catalyzes the hydrolysis of 2-oxo-dATP (2-hydroxy-dATP) into 2-oxo-dAMP. Also has a significant hydrolase activity toward 2-oxo-ATP, 8-oxo-dGTP and 8-oxo-dATP. Through the hydrolysis of oxidized purine nucleoside triphosphates, prevents their incorporation into DNA and the subsequent transversions A:T to C:G and G:C to T:A. Also catalyzes the hydrolysis of methylated purine nucleoside triphosphate preventing their integration into DNA. Through this antimutagenic activity protects cells from oxidative stress.</text>
</comment>
<evidence type="ECO:0000256" key="13">
    <source>
        <dbReference type="ARBA" id="ARBA00029673"/>
    </source>
</evidence>
<dbReference type="AlphaFoldDB" id="A0A1V9Z9G7"/>
<evidence type="ECO:0000256" key="3">
    <source>
        <dbReference type="ARBA" id="ARBA00011245"/>
    </source>
</evidence>
<evidence type="ECO:0000313" key="23">
    <source>
        <dbReference type="EMBL" id="OQR94633.1"/>
    </source>
</evidence>
<dbReference type="EC" id="3.6.1.56" evidence="11"/>
<evidence type="ECO:0000256" key="9">
    <source>
        <dbReference type="ARBA" id="ARBA00024486"/>
    </source>
</evidence>
<evidence type="ECO:0000256" key="15">
    <source>
        <dbReference type="ARBA" id="ARBA00030682"/>
    </source>
</evidence>
<dbReference type="GO" id="GO:0042262">
    <property type="term" value="P:DNA protection"/>
    <property type="evidence" value="ECO:0007669"/>
    <property type="project" value="InterPro"/>
</dbReference>
<comment type="catalytic activity">
    <reaction evidence="20">
        <text>N(6)-methyl-dATP + H2O = N(6)-methyl-dAMP + diphosphate + H(+)</text>
        <dbReference type="Rhea" id="RHEA:67604"/>
        <dbReference type="ChEBI" id="CHEBI:15377"/>
        <dbReference type="ChEBI" id="CHEBI:15378"/>
        <dbReference type="ChEBI" id="CHEBI:33019"/>
        <dbReference type="ChEBI" id="CHEBI:169976"/>
        <dbReference type="ChEBI" id="CHEBI:172872"/>
    </reaction>
    <physiologicalReaction direction="left-to-right" evidence="20">
        <dbReference type="Rhea" id="RHEA:67605"/>
    </physiologicalReaction>
</comment>
<comment type="catalytic activity">
    <reaction evidence="10">
        <text>2-oxo-ATP + H2O = 2-oxo-AMP + diphosphate + H(+)</text>
        <dbReference type="Rhea" id="RHEA:67392"/>
        <dbReference type="ChEBI" id="CHEBI:15377"/>
        <dbReference type="ChEBI" id="CHEBI:15378"/>
        <dbReference type="ChEBI" id="CHEBI:33019"/>
        <dbReference type="ChEBI" id="CHEBI:71395"/>
        <dbReference type="ChEBI" id="CHEBI:172878"/>
    </reaction>
    <physiologicalReaction direction="left-to-right" evidence="10">
        <dbReference type="Rhea" id="RHEA:67393"/>
    </physiologicalReaction>
</comment>
<dbReference type="EMBL" id="JNBR01000356">
    <property type="protein sequence ID" value="OQR94633.1"/>
    <property type="molecule type" value="Genomic_DNA"/>
</dbReference>
<gene>
    <name evidence="23" type="ORF">ACHHYP_01023</name>
</gene>
<dbReference type="Gene3D" id="3.90.79.10">
    <property type="entry name" value="Nucleoside Triphosphate Pyrophosphohydrolase"/>
    <property type="match status" value="1"/>
</dbReference>
<dbReference type="SUPFAM" id="SSF55811">
    <property type="entry name" value="Nudix"/>
    <property type="match status" value="1"/>
</dbReference>
<keyword evidence="4" id="KW-0479">Metal-binding</keyword>
<dbReference type="GO" id="GO:0046872">
    <property type="term" value="F:metal ion binding"/>
    <property type="evidence" value="ECO:0007669"/>
    <property type="project" value="UniProtKB-KW"/>
</dbReference>
<dbReference type="InterPro" id="IPR000086">
    <property type="entry name" value="NUDIX_hydrolase_dom"/>
</dbReference>
<evidence type="ECO:0000256" key="4">
    <source>
        <dbReference type="ARBA" id="ARBA00022723"/>
    </source>
</evidence>
<protein>
    <recommendedName>
        <fullName evidence="12">Oxidized purine nucleoside triphosphate hydrolase</fullName>
        <ecNumber evidence="11">3.6.1.56</ecNumber>
    </recommendedName>
    <alternativeName>
        <fullName evidence="16">2-hydroxy-dATP diphosphatase</fullName>
    </alternativeName>
    <alternativeName>
        <fullName evidence="15">7,8-dihydro-8-oxoguanine triphosphatase</fullName>
    </alternativeName>
    <alternativeName>
        <fullName evidence="14">8-oxo-dGTPase</fullName>
    </alternativeName>
    <alternativeName>
        <fullName evidence="17">Methylated purine nucleoside triphosphate hydrolase</fullName>
    </alternativeName>
    <alternativeName>
        <fullName evidence="13">Nucleoside diphosphate-linked moiety X motif 1</fullName>
    </alternativeName>
</protein>
<dbReference type="Pfam" id="PF00293">
    <property type="entry name" value="NUDIX"/>
    <property type="match status" value="1"/>
</dbReference>
<dbReference type="OrthoDB" id="408303at2759"/>
<name>A0A1V9Z9G7_ACHHY</name>
<evidence type="ECO:0000256" key="8">
    <source>
        <dbReference type="ARBA" id="ARBA00024459"/>
    </source>
</evidence>
<evidence type="ECO:0000313" key="24">
    <source>
        <dbReference type="Proteomes" id="UP000243579"/>
    </source>
</evidence>
<dbReference type="InterPro" id="IPR015797">
    <property type="entry name" value="NUDIX_hydrolase-like_dom_sf"/>
</dbReference>
<evidence type="ECO:0000256" key="18">
    <source>
        <dbReference type="ARBA" id="ARBA00048002"/>
    </source>
</evidence>
<keyword evidence="24" id="KW-1185">Reference proteome</keyword>
<evidence type="ECO:0000256" key="6">
    <source>
        <dbReference type="ARBA" id="ARBA00022842"/>
    </source>
</evidence>
<dbReference type="Proteomes" id="UP000243579">
    <property type="component" value="Unassembled WGS sequence"/>
</dbReference>
<comment type="similarity">
    <text evidence="2">Belongs to the Nudix hydrolase family.</text>
</comment>
<evidence type="ECO:0000256" key="7">
    <source>
        <dbReference type="ARBA" id="ARBA00024448"/>
    </source>
</evidence>
<feature type="domain" description="Nudix hydrolase" evidence="22">
    <location>
        <begin position="16"/>
        <end position="152"/>
    </location>
</feature>
<comment type="cofactor">
    <cofactor evidence="1">
        <name>Mg(2+)</name>
        <dbReference type="ChEBI" id="CHEBI:18420"/>
    </cofactor>
</comment>
<dbReference type="CDD" id="cd03427">
    <property type="entry name" value="NUDIX_MTH1_Nudt1"/>
    <property type="match status" value="1"/>
</dbReference>
<evidence type="ECO:0000256" key="11">
    <source>
        <dbReference type="ARBA" id="ARBA00026103"/>
    </source>
</evidence>